<keyword evidence="2 9" id="KW-0813">Transport</keyword>
<keyword evidence="9" id="KW-0633">Potassium transport</keyword>
<dbReference type="AlphaFoldDB" id="A0A7G5VUS9"/>
<keyword evidence="4 9" id="KW-0375">Hydrogen ion transport</keyword>
<evidence type="ECO:0000256" key="8">
    <source>
        <dbReference type="ARBA" id="ARBA00043980"/>
    </source>
</evidence>
<proteinExistence type="inferred from homology"/>
<keyword evidence="9" id="KW-1001">Plastid inner membrane</keyword>
<geneLocation type="chloroplast" evidence="10"/>
<evidence type="ECO:0000256" key="5">
    <source>
        <dbReference type="ARBA" id="ARBA00022989"/>
    </source>
</evidence>
<keyword evidence="6 9" id="KW-0406">Ion transport</keyword>
<keyword evidence="7 9" id="KW-0472">Membrane</keyword>
<dbReference type="GO" id="GO:0015078">
    <property type="term" value="F:proton transmembrane transporter activity"/>
    <property type="evidence" value="ECO:0007669"/>
    <property type="project" value="UniProtKB-UniRule"/>
</dbReference>
<evidence type="ECO:0000313" key="10">
    <source>
        <dbReference type="EMBL" id="QMX77446.1"/>
    </source>
</evidence>
<dbReference type="GeneID" id="60450358"/>
<dbReference type="PANTHER" id="PTHR33650">
    <property type="entry name" value="CHLOROPLAST ENVELOPE MEMBRANE PROTEIN-RELATED"/>
    <property type="match status" value="1"/>
</dbReference>
<organism evidence="10">
    <name type="scientific">Cyanidiococcus yangmingshanensis</name>
    <dbReference type="NCBI Taxonomy" id="2690220"/>
    <lineage>
        <taxon>Eukaryota</taxon>
        <taxon>Rhodophyta</taxon>
        <taxon>Bangiophyceae</taxon>
        <taxon>Cyanidiales</taxon>
        <taxon>Cyanidiaceae</taxon>
        <taxon>Cyanidiococcus</taxon>
    </lineage>
</organism>
<dbReference type="GO" id="GO:0006813">
    <property type="term" value="P:potassium ion transport"/>
    <property type="evidence" value="ECO:0007669"/>
    <property type="project" value="UniProtKB-UniRule"/>
</dbReference>
<evidence type="ECO:0000256" key="2">
    <source>
        <dbReference type="ARBA" id="ARBA00022448"/>
    </source>
</evidence>
<comment type="catalytic activity">
    <reaction evidence="9">
        <text>K(+)(in) + H(+)(out) = K(+)(out) + H(+)(in)</text>
        <dbReference type="Rhea" id="RHEA:29467"/>
        <dbReference type="ChEBI" id="CHEBI:15378"/>
        <dbReference type="ChEBI" id="CHEBI:29103"/>
    </reaction>
</comment>
<evidence type="ECO:0000256" key="4">
    <source>
        <dbReference type="ARBA" id="ARBA00022781"/>
    </source>
</evidence>
<dbReference type="EMBL" id="MN431657">
    <property type="protein sequence ID" value="QMX77446.1"/>
    <property type="molecule type" value="Genomic_DNA"/>
</dbReference>
<keyword evidence="5 9" id="KW-1133">Transmembrane helix</keyword>
<dbReference type="Pfam" id="PF03040">
    <property type="entry name" value="CemA"/>
    <property type="match status" value="1"/>
</dbReference>
<keyword evidence="10" id="KW-0934">Plastid</keyword>
<protein>
    <recommendedName>
        <fullName evidence="9">Potassium/proton antiporter CemA</fullName>
    </recommendedName>
    <alternativeName>
        <fullName evidence="9">Chloroplast envelope membrane protein A</fullName>
        <shortName evidence="9">CemA</shortName>
    </alternativeName>
</protein>
<keyword evidence="3 9" id="KW-0812">Transmembrane</keyword>
<feature type="transmembrane region" description="Helical" evidence="9">
    <location>
        <begin position="198"/>
        <end position="217"/>
    </location>
</feature>
<dbReference type="GO" id="GO:0015297">
    <property type="term" value="F:antiporter activity"/>
    <property type="evidence" value="ECO:0007669"/>
    <property type="project" value="UniProtKB-KW"/>
</dbReference>
<keyword evidence="10" id="KW-0150">Chloroplast</keyword>
<name>A0A7G5VUS9_9RHOD</name>
<evidence type="ECO:0000256" key="6">
    <source>
        <dbReference type="ARBA" id="ARBA00023065"/>
    </source>
</evidence>
<accession>A0A7G5VUS9</accession>
<dbReference type="InterPro" id="IPR004282">
    <property type="entry name" value="CemA"/>
</dbReference>
<gene>
    <name evidence="9 10" type="primary">cemA</name>
</gene>
<dbReference type="HAMAP" id="MF_01308">
    <property type="entry name" value="CemA_PxcA"/>
    <property type="match status" value="1"/>
</dbReference>
<evidence type="ECO:0000256" key="9">
    <source>
        <dbReference type="HAMAP-Rule" id="MF_01308"/>
    </source>
</evidence>
<dbReference type="GO" id="GO:0009706">
    <property type="term" value="C:chloroplast inner membrane"/>
    <property type="evidence" value="ECO:0007669"/>
    <property type="project" value="UniProtKB-SubCell"/>
</dbReference>
<evidence type="ECO:0000256" key="1">
    <source>
        <dbReference type="ARBA" id="ARBA00004141"/>
    </source>
</evidence>
<reference evidence="10" key="1">
    <citation type="submission" date="2019-09" db="EMBL/GenBank/DDBJ databases">
        <authorList>
            <person name="Liu S.-L."/>
            <person name="Chiang Y.-R."/>
            <person name="Fu H.-Y."/>
        </authorList>
    </citation>
    <scope>NUCLEOTIDE SEQUENCE</scope>
    <source>
        <strain evidence="10">THAL066</strain>
    </source>
</reference>
<dbReference type="RefSeq" id="YP_009968345.1">
    <property type="nucleotide sequence ID" value="NC_051883.1"/>
</dbReference>
<feature type="transmembrane region" description="Helical" evidence="9">
    <location>
        <begin position="237"/>
        <end position="256"/>
    </location>
</feature>
<sequence length="276" mass="31831">MRNWPLTARSAFEKSGPIPRSISKTLEKLLKELDASAENEVMEEWRVARYQTVASLKYLLLLITIPVLVNQISKSWIFGPMVDHLWTVNHADIFLNTSQEERAFAQLQRFEERLHFDILIGKSPNLSEEAIQQQIKNKALEIAYQYAQESAYAVKNVLADSASVAAFLALIRLGKRQLSVFQSFINEFIYGLSDTAKAFLIILFTDMFIGFHSPHGWEVLMEALLRHFGLPENRDFIFLFIATFPVALDTVFKYWIFRYLNRVSPSAVATYHNMNE</sequence>
<evidence type="ECO:0000256" key="3">
    <source>
        <dbReference type="ARBA" id="ARBA00022692"/>
    </source>
</evidence>
<evidence type="ECO:0000256" key="7">
    <source>
        <dbReference type="ARBA" id="ARBA00023136"/>
    </source>
</evidence>
<comment type="function">
    <text evidence="9">Contributes to K(+)/H(+) antiport activity by supporting proton efflux to control proton extrusion and homeostasis in chloroplasts in a light-dependent manner to modulate photosynthesis. Prevents excessive induction of non-photochemical quenching (NPQ) under continuous-light conditions. Indirectly promotes efficient inorganic carbon uptake into chloroplasts.</text>
</comment>
<keyword evidence="9" id="KW-0630">Potassium</keyword>
<keyword evidence="9" id="KW-0050">Antiport</keyword>
<comment type="similarity">
    <text evidence="8 9">Belongs to the CemA family.</text>
</comment>
<dbReference type="PANTHER" id="PTHR33650:SF2">
    <property type="entry name" value="CHLOROPLAST ENVELOPE MEMBRANE PROTEIN"/>
    <property type="match status" value="1"/>
</dbReference>
<comment type="subcellular location">
    <subcellularLocation>
        <location evidence="1">Membrane</location>
        <topology evidence="1">Multi-pass membrane protein</topology>
    </subcellularLocation>
    <subcellularLocation>
        <location evidence="9">Plastid</location>
        <location evidence="9">Chloroplast inner membrane</location>
        <topology evidence="9">Multi-pass membrane protein</topology>
    </subcellularLocation>
</comment>